<dbReference type="EMBL" id="CP012836">
    <property type="protein sequence ID" value="AMQ57006.1"/>
    <property type="molecule type" value="Genomic_DNA"/>
</dbReference>
<keyword evidence="1" id="KW-0732">Signal</keyword>
<dbReference type="Proteomes" id="UP000073816">
    <property type="component" value="Chromosome"/>
</dbReference>
<keyword evidence="3" id="KW-1185">Reference proteome</keyword>
<reference evidence="3" key="1">
    <citation type="submission" date="2015-09" db="EMBL/GenBank/DDBJ databases">
        <title>Complete sequence of Algoriphagus sp. M8-2.</title>
        <authorList>
            <person name="Shintani M."/>
        </authorList>
    </citation>
    <scope>NUCLEOTIDE SEQUENCE [LARGE SCALE GENOMIC DNA]</scope>
    <source>
        <strain evidence="3">M8-2</strain>
    </source>
</reference>
<dbReference type="PANTHER" id="PTHR41913:SF1">
    <property type="entry name" value="DUF1684 DOMAIN-CONTAINING PROTEIN"/>
    <property type="match status" value="1"/>
</dbReference>
<organism evidence="2 3">
    <name type="scientific">Algoriphagus sanaruensis</name>
    <dbReference type="NCBI Taxonomy" id="1727163"/>
    <lineage>
        <taxon>Bacteria</taxon>
        <taxon>Pseudomonadati</taxon>
        <taxon>Bacteroidota</taxon>
        <taxon>Cytophagia</taxon>
        <taxon>Cytophagales</taxon>
        <taxon>Cyclobacteriaceae</taxon>
        <taxon>Algoriphagus</taxon>
    </lineage>
</organism>
<dbReference type="Pfam" id="PF07920">
    <property type="entry name" value="DUF1684"/>
    <property type="match status" value="1"/>
</dbReference>
<sequence>MVMKWNSRLICLFLLILGFHTSAQSQETTWSNWKKERVEELTKEDGWLNLIGLLWLDPSKPYFNQITSDSLALSESMNETTIGKFVIQEDSVWFDFNEKTDRSNSALVYPLEYGKGGGAYYSHWKWTVIERGGKNGVRLRDLEHPALKNFQELPYYDYDSRFQVQAFFEPKFNQTVLIPNVLGQLIEWKVMGYLSFELEGIKQSLMVLDELGKFFVIFSDETNGHETYPTGRYLYVDYPNASGWTTIDFNYAYNPPCAFSSFATCPIPPKENRMNLEILAGEKSPEGH</sequence>
<evidence type="ECO:0008006" key="4">
    <source>
        <dbReference type="Google" id="ProtNLM"/>
    </source>
</evidence>
<evidence type="ECO:0000256" key="1">
    <source>
        <dbReference type="SAM" id="SignalP"/>
    </source>
</evidence>
<evidence type="ECO:0000313" key="2">
    <source>
        <dbReference type="EMBL" id="AMQ57006.1"/>
    </source>
</evidence>
<accession>A0A142EPF1</accession>
<feature type="signal peptide" evidence="1">
    <location>
        <begin position="1"/>
        <end position="25"/>
    </location>
</feature>
<evidence type="ECO:0000313" key="3">
    <source>
        <dbReference type="Proteomes" id="UP000073816"/>
    </source>
</evidence>
<proteinExistence type="predicted"/>
<name>A0A142EPF1_9BACT</name>
<dbReference type="AlphaFoldDB" id="A0A142EPF1"/>
<feature type="chain" id="PRO_5007494797" description="DUF1684 domain-containing protein" evidence="1">
    <location>
        <begin position="26"/>
        <end position="288"/>
    </location>
</feature>
<gene>
    <name evidence="2" type="ORF">AO498_11225</name>
</gene>
<dbReference type="PANTHER" id="PTHR41913">
    <property type="entry name" value="DUF1684 DOMAIN-CONTAINING PROTEIN"/>
    <property type="match status" value="1"/>
</dbReference>
<dbReference type="InterPro" id="IPR012467">
    <property type="entry name" value="DUF1684"/>
</dbReference>
<reference evidence="2 3" key="2">
    <citation type="journal article" date="2016" name="Genome Announc.">
        <title>Complete Genome Sequence of Algoriphagus sp. Strain M8-2, Isolated from a Brackish Lake.</title>
        <authorList>
            <person name="Muraguchi Y."/>
            <person name="Kushimoto K."/>
            <person name="Ohtsubo Y."/>
            <person name="Suzuki T."/>
            <person name="Dohra H."/>
            <person name="Kimbara K."/>
            <person name="Shintani M."/>
        </authorList>
    </citation>
    <scope>NUCLEOTIDE SEQUENCE [LARGE SCALE GENOMIC DNA]</scope>
    <source>
        <strain evidence="2 3">M8-2</strain>
    </source>
</reference>
<protein>
    <recommendedName>
        <fullName evidence="4">DUF1684 domain-containing protein</fullName>
    </recommendedName>
</protein>
<dbReference type="STRING" id="1727163.AO498_11225"/>
<dbReference type="PATRIC" id="fig|1727163.4.peg.2346"/>
<dbReference type="KEGG" id="alm:AO498_11225"/>